<evidence type="ECO:0000313" key="2">
    <source>
        <dbReference type="Proteomes" id="UP000821845"/>
    </source>
</evidence>
<proteinExistence type="predicted"/>
<evidence type="ECO:0000313" key="1">
    <source>
        <dbReference type="EMBL" id="KAH6925074.1"/>
    </source>
</evidence>
<dbReference type="Proteomes" id="UP000821845">
    <property type="component" value="Chromosome 7"/>
</dbReference>
<dbReference type="EMBL" id="CM023487">
    <property type="protein sequence ID" value="KAH6925074.1"/>
    <property type="molecule type" value="Genomic_DNA"/>
</dbReference>
<sequence>MGIFRDARLEDRETAKRGDSRPAGYFDHCLELSKTEKSFSGLRELIIAQQFIKSYSLAQRAFLEGRTCRTLQELSQRAGNFVVAQSMSNLSKERTEKEDRPGSGFRAEPTTKTSGVDNRCILCEQKGIGQPNVGYRQDRVPEHVSCVVTSLTVMGISM</sequence>
<comment type="caution">
    <text evidence="1">The sequence shown here is derived from an EMBL/GenBank/DDBJ whole genome shotgun (WGS) entry which is preliminary data.</text>
</comment>
<protein>
    <submittedName>
        <fullName evidence="1">Uncharacterized protein</fullName>
    </submittedName>
</protein>
<keyword evidence="2" id="KW-1185">Reference proteome</keyword>
<name>A0ACB7RX38_HYAAI</name>
<organism evidence="1 2">
    <name type="scientific">Hyalomma asiaticum</name>
    <name type="common">Tick</name>
    <dbReference type="NCBI Taxonomy" id="266040"/>
    <lineage>
        <taxon>Eukaryota</taxon>
        <taxon>Metazoa</taxon>
        <taxon>Ecdysozoa</taxon>
        <taxon>Arthropoda</taxon>
        <taxon>Chelicerata</taxon>
        <taxon>Arachnida</taxon>
        <taxon>Acari</taxon>
        <taxon>Parasitiformes</taxon>
        <taxon>Ixodida</taxon>
        <taxon>Ixodoidea</taxon>
        <taxon>Ixodidae</taxon>
        <taxon>Hyalomminae</taxon>
        <taxon>Hyalomma</taxon>
    </lineage>
</organism>
<accession>A0ACB7RX38</accession>
<gene>
    <name evidence="1" type="ORF">HPB50_000296</name>
</gene>
<reference evidence="1" key="1">
    <citation type="submission" date="2020-05" db="EMBL/GenBank/DDBJ databases">
        <title>Large-scale comparative analyses of tick genomes elucidate their genetic diversity and vector capacities.</title>
        <authorList>
            <person name="Jia N."/>
            <person name="Wang J."/>
            <person name="Shi W."/>
            <person name="Du L."/>
            <person name="Sun Y."/>
            <person name="Zhan W."/>
            <person name="Jiang J."/>
            <person name="Wang Q."/>
            <person name="Zhang B."/>
            <person name="Ji P."/>
            <person name="Sakyi L.B."/>
            <person name="Cui X."/>
            <person name="Yuan T."/>
            <person name="Jiang B."/>
            <person name="Yang W."/>
            <person name="Lam T.T.-Y."/>
            <person name="Chang Q."/>
            <person name="Ding S."/>
            <person name="Wang X."/>
            <person name="Zhu J."/>
            <person name="Ruan X."/>
            <person name="Zhao L."/>
            <person name="Wei J."/>
            <person name="Que T."/>
            <person name="Du C."/>
            <person name="Cheng J."/>
            <person name="Dai P."/>
            <person name="Han X."/>
            <person name="Huang E."/>
            <person name="Gao Y."/>
            <person name="Liu J."/>
            <person name="Shao H."/>
            <person name="Ye R."/>
            <person name="Li L."/>
            <person name="Wei W."/>
            <person name="Wang X."/>
            <person name="Wang C."/>
            <person name="Yang T."/>
            <person name="Huo Q."/>
            <person name="Li W."/>
            <person name="Guo W."/>
            <person name="Chen H."/>
            <person name="Zhou L."/>
            <person name="Ni X."/>
            <person name="Tian J."/>
            <person name="Zhou Y."/>
            <person name="Sheng Y."/>
            <person name="Liu T."/>
            <person name="Pan Y."/>
            <person name="Xia L."/>
            <person name="Li J."/>
            <person name="Zhao F."/>
            <person name="Cao W."/>
        </authorList>
    </citation>
    <scope>NUCLEOTIDE SEQUENCE</scope>
    <source>
        <strain evidence="1">Hyas-2018</strain>
    </source>
</reference>